<accession>A0A239GBY6</accession>
<dbReference type="RefSeq" id="WP_106435009.1">
    <property type="nucleotide sequence ID" value="NZ_CP108152.1"/>
</dbReference>
<gene>
    <name evidence="1" type="ORF">SAMN05216252_107320</name>
</gene>
<evidence type="ECO:0000313" key="1">
    <source>
        <dbReference type="EMBL" id="SNS66445.1"/>
    </source>
</evidence>
<dbReference type="Proteomes" id="UP000198280">
    <property type="component" value="Unassembled WGS sequence"/>
</dbReference>
<name>A0A239GBY6_9ACTN</name>
<dbReference type="AlphaFoldDB" id="A0A239GBY6"/>
<protein>
    <submittedName>
        <fullName evidence="1">Uncharacterized protein</fullName>
    </submittedName>
</protein>
<proteinExistence type="predicted"/>
<keyword evidence="2" id="KW-1185">Reference proteome</keyword>
<dbReference type="GeneID" id="95790158"/>
<dbReference type="EMBL" id="FZOF01000007">
    <property type="protein sequence ID" value="SNS66445.1"/>
    <property type="molecule type" value="Genomic_DNA"/>
</dbReference>
<organism evidence="1 2">
    <name type="scientific">Actinacidiphila glaucinigra</name>
    <dbReference type="NCBI Taxonomy" id="235986"/>
    <lineage>
        <taxon>Bacteria</taxon>
        <taxon>Bacillati</taxon>
        <taxon>Actinomycetota</taxon>
        <taxon>Actinomycetes</taxon>
        <taxon>Kitasatosporales</taxon>
        <taxon>Streptomycetaceae</taxon>
        <taxon>Actinacidiphila</taxon>
    </lineage>
</organism>
<reference evidence="1 2" key="1">
    <citation type="submission" date="2017-06" db="EMBL/GenBank/DDBJ databases">
        <authorList>
            <person name="Kim H.J."/>
            <person name="Triplett B.A."/>
        </authorList>
    </citation>
    <scope>NUCLEOTIDE SEQUENCE [LARGE SCALE GENOMIC DNA]</scope>
    <source>
        <strain evidence="1 2">CGMCC 4.1858</strain>
    </source>
</reference>
<sequence>MPCRVIVYPPSGSGGRRVRCDGRILGLAYSPRDVLALVRRAGLRMRLGDLYDSDLVEWRGAGPTTW</sequence>
<evidence type="ECO:0000313" key="2">
    <source>
        <dbReference type="Proteomes" id="UP000198280"/>
    </source>
</evidence>